<proteinExistence type="predicted"/>
<dbReference type="AlphaFoldDB" id="W9RRN2"/>
<dbReference type="PANTHER" id="PTHR13929">
    <property type="entry name" value="1,4-DIHYDROXY-2-NAPHTHOATE OCTAPRENYLTRANSFERASE"/>
    <property type="match status" value="1"/>
</dbReference>
<dbReference type="PROSITE" id="PS50158">
    <property type="entry name" value="ZF_CCHC"/>
    <property type="match status" value="1"/>
</dbReference>
<evidence type="ECO:0000256" key="2">
    <source>
        <dbReference type="PROSITE-ProRule" id="PRU00047"/>
    </source>
</evidence>
<dbReference type="eggNOG" id="KOG4581">
    <property type="taxonomic scope" value="Eukaryota"/>
</dbReference>
<name>W9RRN2_9ROSA</name>
<dbReference type="InterPro" id="IPR026046">
    <property type="entry name" value="UBIAD1"/>
</dbReference>
<protein>
    <submittedName>
        <fullName evidence="6">1,4-dihydroxy-2-naphthoate polyprenyltransferase</fullName>
    </submittedName>
</protein>
<feature type="compositionally biased region" description="Low complexity" evidence="3">
    <location>
        <begin position="31"/>
        <end position="41"/>
    </location>
</feature>
<dbReference type="GO" id="GO:0042372">
    <property type="term" value="P:phylloquinone biosynthetic process"/>
    <property type="evidence" value="ECO:0007669"/>
    <property type="project" value="TreeGrafter"/>
</dbReference>
<feature type="transmembrane region" description="Helical" evidence="4">
    <location>
        <begin position="147"/>
        <end position="163"/>
    </location>
</feature>
<feature type="transmembrane region" description="Helical" evidence="4">
    <location>
        <begin position="198"/>
        <end position="219"/>
    </location>
</feature>
<keyword evidence="1 6" id="KW-0808">Transferase</keyword>
<dbReference type="EMBL" id="KE344549">
    <property type="protein sequence ID" value="EXB66518.1"/>
    <property type="molecule type" value="Genomic_DNA"/>
</dbReference>
<keyword evidence="2" id="KW-0479">Metal-binding</keyword>
<keyword evidence="2" id="KW-0863">Zinc-finger</keyword>
<evidence type="ECO:0000256" key="4">
    <source>
        <dbReference type="SAM" id="Phobius"/>
    </source>
</evidence>
<keyword evidence="7" id="KW-1185">Reference proteome</keyword>
<evidence type="ECO:0000259" key="5">
    <source>
        <dbReference type="PROSITE" id="PS50158"/>
    </source>
</evidence>
<dbReference type="PANTHER" id="PTHR13929:SF0">
    <property type="entry name" value="UBIA PRENYLTRANSFERASE DOMAIN-CONTAINING PROTEIN 1"/>
    <property type="match status" value="1"/>
</dbReference>
<feature type="domain" description="CCHC-type" evidence="5">
    <location>
        <begin position="107"/>
        <end position="122"/>
    </location>
</feature>
<keyword evidence="4" id="KW-1133">Transmembrane helix</keyword>
<evidence type="ECO:0000256" key="3">
    <source>
        <dbReference type="SAM" id="MobiDB-lite"/>
    </source>
</evidence>
<feature type="transmembrane region" description="Helical" evidence="4">
    <location>
        <begin position="265"/>
        <end position="284"/>
    </location>
</feature>
<accession>W9RRN2</accession>
<dbReference type="Proteomes" id="UP000030645">
    <property type="component" value="Unassembled WGS sequence"/>
</dbReference>
<dbReference type="SUPFAM" id="SSF57756">
    <property type="entry name" value="Retrovirus zinc finger-like domains"/>
    <property type="match status" value="1"/>
</dbReference>
<gene>
    <name evidence="6" type="ORF">L484_017756</name>
</gene>
<organism evidence="6 7">
    <name type="scientific">Morus notabilis</name>
    <dbReference type="NCBI Taxonomy" id="981085"/>
    <lineage>
        <taxon>Eukaryota</taxon>
        <taxon>Viridiplantae</taxon>
        <taxon>Streptophyta</taxon>
        <taxon>Embryophyta</taxon>
        <taxon>Tracheophyta</taxon>
        <taxon>Spermatophyta</taxon>
        <taxon>Magnoliopsida</taxon>
        <taxon>eudicotyledons</taxon>
        <taxon>Gunneridae</taxon>
        <taxon>Pentapetalae</taxon>
        <taxon>rosids</taxon>
        <taxon>fabids</taxon>
        <taxon>Rosales</taxon>
        <taxon>Moraceae</taxon>
        <taxon>Moreae</taxon>
        <taxon>Morus</taxon>
    </lineage>
</organism>
<keyword evidence="4" id="KW-0472">Membrane</keyword>
<evidence type="ECO:0000313" key="7">
    <source>
        <dbReference type="Proteomes" id="UP000030645"/>
    </source>
</evidence>
<dbReference type="InterPro" id="IPR036875">
    <property type="entry name" value="Znf_CCHC_sf"/>
</dbReference>
<feature type="transmembrane region" description="Helical" evidence="4">
    <location>
        <begin position="305"/>
        <end position="325"/>
    </location>
</feature>
<sequence>MRQPWLLLSPFCHGHRPRLSLADTAKGRALPTEPAAAEATAGQRDDLGSINPNTQKLFSKIISEIVQNCSQNPTAPNLKLLNSRKAADTTPQQKQQKKPVEPEDTSCYFCGVEGHRKKHCTNYHTWCAKKSSAAAFFQTGIFSSGRYFVVLVSSVFIITWLNLSNDVYDFDTGADKNKKESVVNLIGSGIGQPLTGSILSASLLVGFTTTLILFCSHFHQTEGDLAVGKLSPLVRIGTERGAQVVKLAITALYLLTFGFGLSSKLPFTCILLCAFTLPMARLVVSYVEENHKDKQKIFMAKYYCVRLHTVFGAALAAGLVLARLLRRRQIPAAIILS</sequence>
<keyword evidence="4" id="KW-0812">Transmembrane</keyword>
<dbReference type="InterPro" id="IPR001878">
    <property type="entry name" value="Znf_CCHC"/>
</dbReference>
<feature type="transmembrane region" description="Helical" evidence="4">
    <location>
        <begin position="240"/>
        <end position="259"/>
    </location>
</feature>
<evidence type="ECO:0000256" key="1">
    <source>
        <dbReference type="ARBA" id="ARBA00022679"/>
    </source>
</evidence>
<dbReference type="STRING" id="981085.W9RRN2"/>
<evidence type="ECO:0000313" key="6">
    <source>
        <dbReference type="EMBL" id="EXB66518.1"/>
    </source>
</evidence>
<feature type="region of interest" description="Disordered" evidence="3">
    <location>
        <begin position="29"/>
        <end position="49"/>
    </location>
</feature>
<dbReference type="GO" id="GO:0004659">
    <property type="term" value="F:prenyltransferase activity"/>
    <property type="evidence" value="ECO:0007669"/>
    <property type="project" value="InterPro"/>
</dbReference>
<dbReference type="GO" id="GO:0003676">
    <property type="term" value="F:nucleic acid binding"/>
    <property type="evidence" value="ECO:0007669"/>
    <property type="project" value="InterPro"/>
</dbReference>
<reference evidence="7" key="1">
    <citation type="submission" date="2013-01" db="EMBL/GenBank/DDBJ databases">
        <title>Draft Genome Sequence of a Mulberry Tree, Morus notabilis C.K. Schneid.</title>
        <authorList>
            <person name="He N."/>
            <person name="Zhao S."/>
        </authorList>
    </citation>
    <scope>NUCLEOTIDE SEQUENCE</scope>
</reference>
<dbReference type="CDD" id="cd13962">
    <property type="entry name" value="PT_UbiA_UBIAD1"/>
    <property type="match status" value="1"/>
</dbReference>
<dbReference type="GO" id="GO:0008270">
    <property type="term" value="F:zinc ion binding"/>
    <property type="evidence" value="ECO:0007669"/>
    <property type="project" value="UniProtKB-KW"/>
</dbReference>
<keyword evidence="2" id="KW-0862">Zinc</keyword>